<dbReference type="EMBL" id="VIIS01001399">
    <property type="protein sequence ID" value="KAF0299005.1"/>
    <property type="molecule type" value="Genomic_DNA"/>
</dbReference>
<evidence type="ECO:0000256" key="1">
    <source>
        <dbReference type="SAM" id="MobiDB-lite"/>
    </source>
</evidence>
<name>A0A6A4VXT9_AMPAM</name>
<evidence type="ECO:0000313" key="3">
    <source>
        <dbReference type="Proteomes" id="UP000440578"/>
    </source>
</evidence>
<feature type="compositionally biased region" description="Low complexity" evidence="1">
    <location>
        <begin position="515"/>
        <end position="533"/>
    </location>
</feature>
<gene>
    <name evidence="2" type="ORF">FJT64_003700</name>
</gene>
<feature type="region of interest" description="Disordered" evidence="1">
    <location>
        <begin position="442"/>
        <end position="478"/>
    </location>
</feature>
<protein>
    <submittedName>
        <fullName evidence="2">Uncharacterized protein</fullName>
    </submittedName>
</protein>
<feature type="region of interest" description="Disordered" evidence="1">
    <location>
        <begin position="79"/>
        <end position="218"/>
    </location>
</feature>
<feature type="compositionally biased region" description="Low complexity" evidence="1">
    <location>
        <begin position="128"/>
        <end position="143"/>
    </location>
</feature>
<feature type="compositionally biased region" description="Low complexity" evidence="1">
    <location>
        <begin position="635"/>
        <end position="657"/>
    </location>
</feature>
<feature type="compositionally biased region" description="Polar residues" evidence="1">
    <location>
        <begin position="749"/>
        <end position="758"/>
    </location>
</feature>
<feature type="region of interest" description="Disordered" evidence="1">
    <location>
        <begin position="690"/>
        <end position="769"/>
    </location>
</feature>
<accession>A0A6A4VXT9</accession>
<organism evidence="2 3">
    <name type="scientific">Amphibalanus amphitrite</name>
    <name type="common">Striped barnacle</name>
    <name type="synonym">Balanus amphitrite</name>
    <dbReference type="NCBI Taxonomy" id="1232801"/>
    <lineage>
        <taxon>Eukaryota</taxon>
        <taxon>Metazoa</taxon>
        <taxon>Ecdysozoa</taxon>
        <taxon>Arthropoda</taxon>
        <taxon>Crustacea</taxon>
        <taxon>Multicrustacea</taxon>
        <taxon>Cirripedia</taxon>
        <taxon>Thoracica</taxon>
        <taxon>Thoracicalcarea</taxon>
        <taxon>Balanomorpha</taxon>
        <taxon>Balanoidea</taxon>
        <taxon>Balanidae</taxon>
        <taxon>Amphibalaninae</taxon>
        <taxon>Amphibalanus</taxon>
    </lineage>
</organism>
<comment type="caution">
    <text evidence="2">The sequence shown here is derived from an EMBL/GenBank/DDBJ whole genome shotgun (WGS) entry which is preliminary data.</text>
</comment>
<dbReference type="AlphaFoldDB" id="A0A6A4VXT9"/>
<sequence length="769" mass="78907">MPGTYVKEVMDGADGGPPAAPSLGDGLSKAAELTADVNQNVVGELRRLQLAFCRLAPRPGVEAFYRDGLGCDFWAEEPAPPVSADSSPSAPPVPADSSPSAPPVPADSSPSAPPVPADSSPSAPPVPADSSPSAPSAADVSSPSAPPVPADSSPSVPLRQLQTSRVRLPCQLQTSRVRLSRQLTPPTRPGDGSGGTAAAPDAADLTGDWPAAPAGPSEVVASASAGRAAAVSGGAAAAVAEADTQGEPCWGRHYRLIAVERCDRTTDDDDDDIEVLYVRSPREPLRTPKPEPGLSLAVGAMAPPDAEGRRPGELTPEPGTRRAVGWAGDSDGEVLDLSPGSSIDRLSLPELRTPGSHLQLKGDPETKEAAANVADSGQETRSQLATSTAGEWHDGQISQSEDGVATIHICDPLPQEVTFNPLSLGVGDQSPIEEGEITDIASDGDCRTTEPTSSVGKKPAVKTMDGDDSSQESILTGGALSSIDEHAFEYLLGSQDSDSSSQMACASQLDLLKESSQSGNDSSAGSAVCGAAVPDSASSYRRGRGRGRGRGRNKGMRGRGGAGRGGASRVPPSPLASSDQSSPGCRRGRPRKAAATPPVERVISGDQEAPVVPTIAERLFLRKRTQKERRSPSQGRSASPAGRPASPAGRSASPAGRLASPAPSAAVTPCRVKVEMLTRDSAKKLCRRHGLKVKLAGGRGGSSRELSELCDDELSDASTTGTPSADEDRQVHRHDVHPQTADGAHTARRLQNPQTPSGGQARGAGTTGV</sequence>
<proteinExistence type="predicted"/>
<dbReference type="Proteomes" id="UP000440578">
    <property type="component" value="Unassembled WGS sequence"/>
</dbReference>
<keyword evidence="3" id="KW-1185">Reference proteome</keyword>
<feature type="compositionally biased region" description="Polar residues" evidence="1">
    <location>
        <begin position="160"/>
        <end position="185"/>
    </location>
</feature>
<reference evidence="2 3" key="1">
    <citation type="submission" date="2019-07" db="EMBL/GenBank/DDBJ databases">
        <title>Draft genome assembly of a fouling barnacle, Amphibalanus amphitrite (Darwin, 1854): The first reference genome for Thecostraca.</title>
        <authorList>
            <person name="Kim W."/>
        </authorList>
    </citation>
    <scope>NUCLEOTIDE SEQUENCE [LARGE SCALE GENOMIC DNA]</scope>
    <source>
        <strain evidence="2">SNU_AA5</strain>
        <tissue evidence="2">Soma without cirri and trophi</tissue>
    </source>
</reference>
<evidence type="ECO:0000313" key="2">
    <source>
        <dbReference type="EMBL" id="KAF0299005.1"/>
    </source>
</evidence>
<feature type="compositionally biased region" description="Gly residues" evidence="1">
    <location>
        <begin position="760"/>
        <end position="769"/>
    </location>
</feature>
<feature type="region of interest" description="Disordered" evidence="1">
    <location>
        <begin position="282"/>
        <end position="332"/>
    </location>
</feature>
<feature type="region of interest" description="Disordered" evidence="1">
    <location>
        <begin position="513"/>
        <end position="671"/>
    </location>
</feature>
<feature type="region of interest" description="Disordered" evidence="1">
    <location>
        <begin position="355"/>
        <end position="379"/>
    </location>
</feature>
<feature type="compositionally biased region" description="Pro residues" evidence="1">
    <location>
        <begin position="89"/>
        <end position="127"/>
    </location>
</feature>
<feature type="compositionally biased region" description="Basic residues" evidence="1">
    <location>
        <begin position="541"/>
        <end position="557"/>
    </location>
</feature>